<evidence type="ECO:0000313" key="3">
    <source>
        <dbReference type="Proteomes" id="UP000324358"/>
    </source>
</evidence>
<accession>A0A5D0QSN7</accession>
<dbReference type="OrthoDB" id="1412518at2"/>
<proteinExistence type="predicted"/>
<dbReference type="Proteomes" id="UP000324358">
    <property type="component" value="Unassembled WGS sequence"/>
</dbReference>
<dbReference type="EMBL" id="VSKL01000004">
    <property type="protein sequence ID" value="TYB72233.1"/>
    <property type="molecule type" value="Genomic_DNA"/>
</dbReference>
<keyword evidence="1" id="KW-0732">Signal</keyword>
<organism evidence="2 3">
    <name type="scientific">Bizionia algoritergicola</name>
    <dbReference type="NCBI Taxonomy" id="291187"/>
    <lineage>
        <taxon>Bacteria</taxon>
        <taxon>Pseudomonadati</taxon>
        <taxon>Bacteroidota</taxon>
        <taxon>Flavobacteriia</taxon>
        <taxon>Flavobacteriales</taxon>
        <taxon>Flavobacteriaceae</taxon>
        <taxon>Bizionia</taxon>
    </lineage>
</organism>
<feature type="signal peptide" evidence="1">
    <location>
        <begin position="1"/>
        <end position="23"/>
    </location>
</feature>
<name>A0A5D0QSN7_9FLAO</name>
<reference evidence="2 3" key="1">
    <citation type="submission" date="2019-08" db="EMBL/GenBank/DDBJ databases">
        <title>Genomes of Antarctic Bizionia species.</title>
        <authorList>
            <person name="Bowman J.P."/>
        </authorList>
    </citation>
    <scope>NUCLEOTIDE SEQUENCE [LARGE SCALE GENOMIC DNA]</scope>
    <source>
        <strain evidence="2 3">APA-1</strain>
    </source>
</reference>
<dbReference type="RefSeq" id="WP_066256017.1">
    <property type="nucleotide sequence ID" value="NZ_VSKL01000004.1"/>
</dbReference>
<protein>
    <recommendedName>
        <fullName evidence="4">DUF4412 domain-containing protein</fullName>
    </recommendedName>
</protein>
<gene>
    <name evidence="2" type="ORF">ES675_10710</name>
</gene>
<evidence type="ECO:0000313" key="2">
    <source>
        <dbReference type="EMBL" id="TYB72233.1"/>
    </source>
</evidence>
<sequence length="283" mass="32786">MRKLHLYAITTLLIFAFSAPLHAQRGMIKRKIKNDMKEKYAEPEREKGRDAVRDVTYENDTRYPIPENPVKATLAMEIKSFKKNGKLDDTNTTKLVFGETGECMIMNENDKNETRMLFDYKGAAMYMVNPKQKSATKMPMINFQKMAQRMAEHQMDLDDDTGTWERTNEQKEINGYKSRKYVYTNAEEKTITHVWVTQDITIDLSENHLFGGQVKNFINSPAVANSSKIDENAPRGMMIRSVYFEKNRDTPSMQMDVTEFSENSDPNYFDLSNYEVSDVLGKL</sequence>
<feature type="chain" id="PRO_5022823819" description="DUF4412 domain-containing protein" evidence="1">
    <location>
        <begin position="24"/>
        <end position="283"/>
    </location>
</feature>
<dbReference type="AlphaFoldDB" id="A0A5D0QSN7"/>
<keyword evidence="3" id="KW-1185">Reference proteome</keyword>
<comment type="caution">
    <text evidence="2">The sequence shown here is derived from an EMBL/GenBank/DDBJ whole genome shotgun (WGS) entry which is preliminary data.</text>
</comment>
<evidence type="ECO:0008006" key="4">
    <source>
        <dbReference type="Google" id="ProtNLM"/>
    </source>
</evidence>
<evidence type="ECO:0000256" key="1">
    <source>
        <dbReference type="SAM" id="SignalP"/>
    </source>
</evidence>